<protein>
    <recommendedName>
        <fullName evidence="2">Arc-like DNA binding domain-containing protein</fullName>
    </recommendedName>
</protein>
<evidence type="ECO:0008006" key="2">
    <source>
        <dbReference type="Google" id="ProtNLM"/>
    </source>
</evidence>
<dbReference type="HOGENOM" id="CLU_107145_0_0_1"/>
<dbReference type="EMBL" id="KI292098">
    <property type="protein sequence ID" value="ESA06086.1"/>
    <property type="molecule type" value="Genomic_DNA"/>
</dbReference>
<name>U9TRX1_RHIID</name>
<accession>U9TRX1</accession>
<reference evidence="1" key="1">
    <citation type="submission" date="2013-07" db="EMBL/GenBank/DDBJ databases">
        <title>The genome of an arbuscular mycorrhizal fungus provides insights into the evolution of the oldest plant symbiosis.</title>
        <authorList>
            <consortium name="DOE Joint Genome Institute"/>
            <person name="Tisserant E."/>
            <person name="Malbreil M."/>
            <person name="Kuo A."/>
            <person name="Kohler A."/>
            <person name="Symeonidi A."/>
            <person name="Balestrini R."/>
            <person name="Charron P."/>
            <person name="Duensing N."/>
            <person name="Frei-dit-Frey N."/>
            <person name="Gianinazzi-Pearson V."/>
            <person name="Gilbert B."/>
            <person name="Handa Y."/>
            <person name="Hijri M."/>
            <person name="Kaul R."/>
            <person name="Kawaguchi M."/>
            <person name="Krajinski F."/>
            <person name="Lammers P."/>
            <person name="Lapierre D."/>
            <person name="Masclaux F.G."/>
            <person name="Murat C."/>
            <person name="Morin E."/>
            <person name="Ndikumana S."/>
            <person name="Pagni M."/>
            <person name="Petitpierre D."/>
            <person name="Requena N."/>
            <person name="Rosikiewicz P."/>
            <person name="Riley R."/>
            <person name="Saito K."/>
            <person name="San Clemente H."/>
            <person name="Shapiro H."/>
            <person name="van Tuinen D."/>
            <person name="Becard G."/>
            <person name="Bonfante P."/>
            <person name="Paszkowski U."/>
            <person name="Shachar-Hill Y."/>
            <person name="Young J.P."/>
            <person name="Sanders I.R."/>
            <person name="Henrissat B."/>
            <person name="Rensing S.A."/>
            <person name="Grigoriev I.V."/>
            <person name="Corradi N."/>
            <person name="Roux C."/>
            <person name="Martin F."/>
        </authorList>
    </citation>
    <scope>NUCLEOTIDE SEQUENCE</scope>
    <source>
        <strain evidence="1">DAOM 197198</strain>
    </source>
</reference>
<gene>
    <name evidence="1" type="ORF">GLOINDRAFT_34643</name>
</gene>
<evidence type="ECO:0000313" key="1">
    <source>
        <dbReference type="EMBL" id="ESA06086.1"/>
    </source>
</evidence>
<proteinExistence type="predicted"/>
<dbReference type="AlphaFoldDB" id="U9TRX1"/>
<organism evidence="1">
    <name type="scientific">Rhizophagus irregularis (strain DAOM 181602 / DAOM 197198 / MUCL 43194)</name>
    <name type="common">Arbuscular mycorrhizal fungus</name>
    <name type="synonym">Glomus intraradices</name>
    <dbReference type="NCBI Taxonomy" id="747089"/>
    <lineage>
        <taxon>Eukaryota</taxon>
        <taxon>Fungi</taxon>
        <taxon>Fungi incertae sedis</taxon>
        <taxon>Mucoromycota</taxon>
        <taxon>Glomeromycotina</taxon>
        <taxon>Glomeromycetes</taxon>
        <taxon>Glomerales</taxon>
        <taxon>Glomeraceae</taxon>
        <taxon>Rhizophagus</taxon>
    </lineage>
</organism>
<sequence>MEPRAIRHINLTTGPHNEPSYAWVENAISYLDKSGDIAFAGRLKGALRQHRHTSATPGRKHQSFSIPKNLNRRFQEIAKNKKVSMNELFIDALEDLIKTTTKHNEVEKKLNEAIKHEKERANQVIKTSKIELEAAIAHIKTLAEQLSKWELSMGSHDPEYDGDKETLDAATKKITKAIEDDLKKLRARNNLITPRES</sequence>